<proteinExistence type="predicted"/>
<dbReference type="EMBL" id="CM043023">
    <property type="protein sequence ID" value="KAI4454421.1"/>
    <property type="molecule type" value="Genomic_DNA"/>
</dbReference>
<dbReference type="Proteomes" id="UP001056778">
    <property type="component" value="Chromosome 9"/>
</dbReference>
<comment type="caution">
    <text evidence="1">The sequence shown here is derived from an EMBL/GenBank/DDBJ whole genome shotgun (WGS) entry which is preliminary data.</text>
</comment>
<evidence type="ECO:0000313" key="1">
    <source>
        <dbReference type="EMBL" id="KAI4454421.1"/>
    </source>
</evidence>
<gene>
    <name evidence="1" type="ORF">MML48_9g00013218</name>
</gene>
<protein>
    <submittedName>
        <fullName evidence="1">Tbc1 domain family member gtpase-activating protein</fullName>
    </submittedName>
</protein>
<organism evidence="1 2">
    <name type="scientific">Holotrichia oblita</name>
    <name type="common">Chafer beetle</name>
    <dbReference type="NCBI Taxonomy" id="644536"/>
    <lineage>
        <taxon>Eukaryota</taxon>
        <taxon>Metazoa</taxon>
        <taxon>Ecdysozoa</taxon>
        <taxon>Arthropoda</taxon>
        <taxon>Hexapoda</taxon>
        <taxon>Insecta</taxon>
        <taxon>Pterygota</taxon>
        <taxon>Neoptera</taxon>
        <taxon>Endopterygota</taxon>
        <taxon>Coleoptera</taxon>
        <taxon>Polyphaga</taxon>
        <taxon>Scarabaeiformia</taxon>
        <taxon>Scarabaeidae</taxon>
        <taxon>Melolonthinae</taxon>
        <taxon>Holotrichia</taxon>
    </lineage>
</organism>
<evidence type="ECO:0000313" key="2">
    <source>
        <dbReference type="Proteomes" id="UP001056778"/>
    </source>
</evidence>
<accession>A0ACB9SGY5</accession>
<sequence>MIARGELGNLNLCIYVTESDFKAKLITAVKKEVKQVMEESVTRKFVHEESGSVMALCGAVEACLSQGLKRRALGLFKTSSTTALLHKIAKHCSEAATISKKVQEIENVDPNRRSSSSSDSVTKPTLKKNVSLPGTPLPKYLWIRLALFEKHLAKIIDYLVSSANRYYEKDSLVADPDYGNILSSLLVGPCALDYSRTKTPDHFWTDPPADELVQRHRISSSRSTPPSVRRPMLNFKRSLNTSSEDSANTRSASQTFAKDYVESLHQNSRATLLFGKNNVLVLPSNADVTEPMPGYLSLHQSANGLTIKWTPNQLMNGFTDDVTDKSVYWDYALQVRLDEIVYVHCHQECESGGTIILVGQDGVQRPPIHFPKGGHMLTFLSCIETGLLPRGRLDPPLWSQRPGAMNPTSKRRRPFATIGETKDFVFRIIDNSAHRGVYIQPNQLMDTNAQLPRKTRVQLTSSSTSSESSTKSFSIEHNIPDSPPSVCIKAVCDSMKRQIISRAFYGWLAYCRHLSTVRRHLSGLVNPKIINGDGASEGLTFEKWLELCIDGVVKDSAELYRLTYFGGIAHDLRKDIWPYLLGHYKFGSTEEERVQLSEETRQAYENTMSEWLAVEAIVRQKDKENQATAIAKLSSESISGDQIPNQIQRDLSNDVFEDVSDYDYHSDEEQNKENKKPQKTKQNTIRYESDEEPSEQSNVPNEEVVESETDPCQNGNEESKPEEETAKTVTNGHIHYYTPFDVEKKDLQKVDSTSSTKVQCSSIDTSYSSKDVDNVNLSRDFPSLDRAGSQLSDLEEAAVEEFEPLPDEMTDFVHNVIVTNASVDLSCHVGDTSIGGFNKTNLDALTEENNSLDTLDCIESHGLASPAMSACVSPASSNGGIYTPELLETFGLNLHRIEKDVQRCDRNYWYFTGENLEKLRNVMCTYVWEHLDIGYMQGMCDLVAPLLVVFNDESLTYACFCHLMERMVENFPNGNAMDCHFANMRSLIQILDSEMYELMHSHGDYTHFYFCYRWFLLDFKRELVYPDVYSTWEVIWAAQHVSSTHFVLFLALALLETYRDIILSNSMDFTDIIKFFNEMAERHNASAVLGLARDLVLQLQLLIENK</sequence>
<reference evidence="1" key="1">
    <citation type="submission" date="2022-04" db="EMBL/GenBank/DDBJ databases">
        <title>Chromosome-scale genome assembly of Holotrichia oblita Faldermann.</title>
        <authorList>
            <person name="Rongchong L."/>
        </authorList>
    </citation>
    <scope>NUCLEOTIDE SEQUENCE</scope>
    <source>
        <strain evidence="1">81SQS9</strain>
    </source>
</reference>
<name>A0ACB9SGY5_HOLOL</name>
<keyword evidence="2" id="KW-1185">Reference proteome</keyword>